<dbReference type="InterPro" id="IPR020846">
    <property type="entry name" value="MFS_dom"/>
</dbReference>
<feature type="transmembrane region" description="Helical" evidence="7">
    <location>
        <begin position="79"/>
        <end position="102"/>
    </location>
</feature>
<feature type="domain" description="Major facilitator superfamily (MFS) profile" evidence="8">
    <location>
        <begin position="221"/>
        <end position="407"/>
    </location>
</feature>
<feature type="transmembrane region" description="Helical" evidence="7">
    <location>
        <begin position="175"/>
        <end position="195"/>
    </location>
</feature>
<evidence type="ECO:0000256" key="5">
    <source>
        <dbReference type="ARBA" id="ARBA00022989"/>
    </source>
</evidence>
<evidence type="ECO:0000256" key="4">
    <source>
        <dbReference type="ARBA" id="ARBA00022692"/>
    </source>
</evidence>
<evidence type="ECO:0000259" key="8">
    <source>
        <dbReference type="PROSITE" id="PS50850"/>
    </source>
</evidence>
<dbReference type="InterPro" id="IPR036259">
    <property type="entry name" value="MFS_trans_sf"/>
</dbReference>
<dbReference type="CDD" id="cd06173">
    <property type="entry name" value="MFS_MefA_like"/>
    <property type="match status" value="1"/>
</dbReference>
<dbReference type="Gene3D" id="1.20.1250.20">
    <property type="entry name" value="MFS general substrate transporter like domains"/>
    <property type="match status" value="1"/>
</dbReference>
<feature type="transmembrane region" description="Helical" evidence="7">
    <location>
        <begin position="224"/>
        <end position="250"/>
    </location>
</feature>
<gene>
    <name evidence="9" type="ORF">METZ01_LOCUS50038</name>
</gene>
<dbReference type="GO" id="GO:0005886">
    <property type="term" value="C:plasma membrane"/>
    <property type="evidence" value="ECO:0007669"/>
    <property type="project" value="UniProtKB-SubCell"/>
</dbReference>
<dbReference type="EMBL" id="UINC01002485">
    <property type="protein sequence ID" value="SUZ97184.1"/>
    <property type="molecule type" value="Genomic_DNA"/>
</dbReference>
<dbReference type="PANTHER" id="PTHR43266">
    <property type="entry name" value="MACROLIDE-EFFLUX PROTEIN"/>
    <property type="match status" value="1"/>
</dbReference>
<comment type="subcellular location">
    <subcellularLocation>
        <location evidence="1">Cell membrane</location>
        <topology evidence="1">Multi-pass membrane protein</topology>
    </subcellularLocation>
</comment>
<dbReference type="PROSITE" id="PS50850">
    <property type="entry name" value="MFS"/>
    <property type="match status" value="2"/>
</dbReference>
<feature type="transmembrane region" description="Helical" evidence="7">
    <location>
        <begin position="262"/>
        <end position="280"/>
    </location>
</feature>
<evidence type="ECO:0000256" key="6">
    <source>
        <dbReference type="ARBA" id="ARBA00023136"/>
    </source>
</evidence>
<sequence>MLMMKNITKISAKKNIALLWGAQMISAAGDAIYQLALLWIVLDITGSSVLTGLVAMGAHMPAILFGLYAGVLSDRFNRFYLMVFSHASQALTVMIIPIMLFYGIKHIILIGFLAFIRSSFGTLFPPALNAFIAEKFPKEKLVKVNSLLTTSGYLAFLLGPALAGILLGILSLRNLFIFDAVSFLIAILLLLMITIPRSTLKKENSSTTFQDLLSGLGYLRKHPAIGLLIFLTIINNLFIMGPAIVGMPILVKMYLGGTASDFAFIEAGMALGMLLGAFAVYRFSDRLSLGKLLLAGMIWDGVTYSFFYWAPTVPVTIILIILHGMGIPTITISRTAIIQRHTPAKYHGRLFSMVHLGVTGMTSLSAGLVGFLNTFIPIQEVFFFFGIGGALCGIIGASIPTLRTIDQ</sequence>
<accession>A0A381S169</accession>
<dbReference type="AlphaFoldDB" id="A0A381S169"/>
<protein>
    <recommendedName>
        <fullName evidence="8">Major facilitator superfamily (MFS) profile domain-containing protein</fullName>
    </recommendedName>
</protein>
<name>A0A381S169_9ZZZZ</name>
<dbReference type="GO" id="GO:0022857">
    <property type="term" value="F:transmembrane transporter activity"/>
    <property type="evidence" value="ECO:0007669"/>
    <property type="project" value="InterPro"/>
</dbReference>
<feature type="transmembrane region" description="Helical" evidence="7">
    <location>
        <begin position="144"/>
        <end position="169"/>
    </location>
</feature>
<dbReference type="InterPro" id="IPR010290">
    <property type="entry name" value="TM_effector"/>
</dbReference>
<dbReference type="Pfam" id="PF05977">
    <property type="entry name" value="MFS_3"/>
    <property type="match status" value="1"/>
</dbReference>
<dbReference type="PANTHER" id="PTHR43266:SF2">
    <property type="entry name" value="MAJOR FACILITATOR SUPERFAMILY (MFS) PROFILE DOMAIN-CONTAINING PROTEIN"/>
    <property type="match status" value="1"/>
</dbReference>
<keyword evidence="4 7" id="KW-0812">Transmembrane</keyword>
<feature type="domain" description="Major facilitator superfamily (MFS) profile" evidence="8">
    <location>
        <begin position="1"/>
        <end position="198"/>
    </location>
</feature>
<keyword evidence="2" id="KW-0813">Transport</keyword>
<keyword evidence="5 7" id="KW-1133">Transmembrane helix</keyword>
<evidence type="ECO:0000256" key="1">
    <source>
        <dbReference type="ARBA" id="ARBA00004651"/>
    </source>
</evidence>
<dbReference type="SUPFAM" id="SSF103473">
    <property type="entry name" value="MFS general substrate transporter"/>
    <property type="match status" value="1"/>
</dbReference>
<evidence type="ECO:0000256" key="7">
    <source>
        <dbReference type="SAM" id="Phobius"/>
    </source>
</evidence>
<feature type="transmembrane region" description="Helical" evidence="7">
    <location>
        <begin position="350"/>
        <end position="376"/>
    </location>
</feature>
<keyword evidence="6 7" id="KW-0472">Membrane</keyword>
<organism evidence="9">
    <name type="scientific">marine metagenome</name>
    <dbReference type="NCBI Taxonomy" id="408172"/>
    <lineage>
        <taxon>unclassified sequences</taxon>
        <taxon>metagenomes</taxon>
        <taxon>ecological metagenomes</taxon>
    </lineage>
</organism>
<keyword evidence="3" id="KW-1003">Cell membrane</keyword>
<feature type="transmembrane region" description="Helical" evidence="7">
    <location>
        <begin position="382"/>
        <end position="402"/>
    </location>
</feature>
<feature type="transmembrane region" description="Helical" evidence="7">
    <location>
        <begin position="37"/>
        <end position="67"/>
    </location>
</feature>
<proteinExistence type="predicted"/>
<reference evidence="9" key="1">
    <citation type="submission" date="2018-05" db="EMBL/GenBank/DDBJ databases">
        <authorList>
            <person name="Lanie J.A."/>
            <person name="Ng W.-L."/>
            <person name="Kazmierczak K.M."/>
            <person name="Andrzejewski T.M."/>
            <person name="Davidsen T.M."/>
            <person name="Wayne K.J."/>
            <person name="Tettelin H."/>
            <person name="Glass J.I."/>
            <person name="Rusch D."/>
            <person name="Podicherti R."/>
            <person name="Tsui H.-C.T."/>
            <person name="Winkler M.E."/>
        </authorList>
    </citation>
    <scope>NUCLEOTIDE SEQUENCE</scope>
</reference>
<feature type="transmembrane region" description="Helical" evidence="7">
    <location>
        <begin position="316"/>
        <end position="338"/>
    </location>
</feature>
<evidence type="ECO:0000256" key="2">
    <source>
        <dbReference type="ARBA" id="ARBA00022448"/>
    </source>
</evidence>
<evidence type="ECO:0000313" key="9">
    <source>
        <dbReference type="EMBL" id="SUZ97184.1"/>
    </source>
</evidence>
<feature type="transmembrane region" description="Helical" evidence="7">
    <location>
        <begin position="292"/>
        <end position="310"/>
    </location>
</feature>
<evidence type="ECO:0000256" key="3">
    <source>
        <dbReference type="ARBA" id="ARBA00022475"/>
    </source>
</evidence>